<evidence type="ECO:0000313" key="2">
    <source>
        <dbReference type="Proteomes" id="UP001159659"/>
    </source>
</evidence>
<comment type="caution">
    <text evidence="1">The sequence shown here is derived from an EMBL/GenBank/DDBJ whole genome shotgun (WGS) entry which is preliminary data.</text>
</comment>
<proteinExistence type="predicted"/>
<organism evidence="1 2">
    <name type="scientific">Peronospora farinosa</name>
    <dbReference type="NCBI Taxonomy" id="134698"/>
    <lineage>
        <taxon>Eukaryota</taxon>
        <taxon>Sar</taxon>
        <taxon>Stramenopiles</taxon>
        <taxon>Oomycota</taxon>
        <taxon>Peronosporomycetes</taxon>
        <taxon>Peronosporales</taxon>
        <taxon>Peronosporaceae</taxon>
        <taxon>Peronospora</taxon>
    </lineage>
</organism>
<dbReference type="EMBL" id="CANTFK010000084">
    <property type="protein sequence ID" value="CAI5706250.1"/>
    <property type="molecule type" value="Genomic_DNA"/>
</dbReference>
<accession>A0AAV0SR33</accession>
<dbReference type="Proteomes" id="UP001159659">
    <property type="component" value="Unassembled WGS sequence"/>
</dbReference>
<sequence length="319" mass="36662">MKRRRSPRIANSKQKKQTSCAEALMDSPADRLSFVLELIAGQVCTFLLTEEILYLFQVCSSGLSEDFIDKMALKALDQFVNENKTHVGRQCDCDWMRSIHFERSCLEKCPRTGPFTVNRSMPSLQAPNGASTLWSALALAKRAMLPLFSVKNWHTTGALLPVVCLLSEDNEKLCSELAVKKAMNRVCKKAGDRFVYKYSTQQPKDDKKRPDFIYDHWDSIEGPKCAYCDAFIDRQRVDPRQFTQPNLRIPLMRANCRRLYQPLKAAMEKELQFVRYIPQPKFSTTYKGLIAGISPSGVFCGFYIASEFWPYDRFLREIT</sequence>
<protein>
    <submittedName>
        <fullName evidence="1">Uncharacterized protein</fullName>
    </submittedName>
</protein>
<gene>
    <name evidence="1" type="ORF">PFR002_LOCUS966</name>
</gene>
<reference evidence="1" key="1">
    <citation type="submission" date="2022-12" db="EMBL/GenBank/DDBJ databases">
        <authorList>
            <person name="Webb A."/>
        </authorList>
    </citation>
    <scope>NUCLEOTIDE SEQUENCE</scope>
    <source>
        <strain evidence="1">Pf2</strain>
    </source>
</reference>
<name>A0AAV0SR33_9STRA</name>
<evidence type="ECO:0000313" key="1">
    <source>
        <dbReference type="EMBL" id="CAI5706250.1"/>
    </source>
</evidence>
<dbReference type="AlphaFoldDB" id="A0AAV0SR33"/>